<organism evidence="3 4">
    <name type="scientific">Schizophyllum amplum</name>
    <dbReference type="NCBI Taxonomy" id="97359"/>
    <lineage>
        <taxon>Eukaryota</taxon>
        <taxon>Fungi</taxon>
        <taxon>Dikarya</taxon>
        <taxon>Basidiomycota</taxon>
        <taxon>Agaricomycotina</taxon>
        <taxon>Agaricomycetes</taxon>
        <taxon>Agaricomycetidae</taxon>
        <taxon>Agaricales</taxon>
        <taxon>Schizophyllaceae</taxon>
        <taxon>Schizophyllum</taxon>
    </lineage>
</organism>
<dbReference type="OrthoDB" id="2686689at2759"/>
<evidence type="ECO:0000313" key="4">
    <source>
        <dbReference type="Proteomes" id="UP000320762"/>
    </source>
</evidence>
<sequence length="274" mass="30852">MADGGASSSPWSSGDPAADPASSGNHDNIHHFLMNCHRIVTNATFVYHSLPNADVDAVEGSISRLCAIGAIISSLDHPSLHNVRIERTWRDVRKDALETFRQIFMYLESCGLLDMENDIHRVCLYLVFRKRIQDALDRARDAWNHHQLRTEGNRSPIAIYELSREEAIRRGYWTGDADIFGDDPAIARDPAYGVDGETSQPFVDTSATEPLQRMEQPQGIDAERAAGIVINDDDEMSFAQQLLEGKGFDWDREDDNWGIYVYCEAVQLMASQFM</sequence>
<evidence type="ECO:0000259" key="2">
    <source>
        <dbReference type="Pfam" id="PF24764"/>
    </source>
</evidence>
<reference evidence="3 4" key="1">
    <citation type="journal article" date="2019" name="New Phytol.">
        <title>Comparative genomics reveals unique wood-decay strategies and fruiting body development in the Schizophyllaceae.</title>
        <authorList>
            <person name="Almasi E."/>
            <person name="Sahu N."/>
            <person name="Krizsan K."/>
            <person name="Balint B."/>
            <person name="Kovacs G.M."/>
            <person name="Kiss B."/>
            <person name="Cseklye J."/>
            <person name="Drula E."/>
            <person name="Henrissat B."/>
            <person name="Nagy I."/>
            <person name="Chovatia M."/>
            <person name="Adam C."/>
            <person name="LaButti K."/>
            <person name="Lipzen A."/>
            <person name="Riley R."/>
            <person name="Grigoriev I.V."/>
            <person name="Nagy L.G."/>
        </authorList>
    </citation>
    <scope>NUCLEOTIDE SEQUENCE [LARGE SCALE GENOMIC DNA]</scope>
    <source>
        <strain evidence="3 4">NL-1724</strain>
    </source>
</reference>
<feature type="domain" description="Integrase core" evidence="2">
    <location>
        <begin position="73"/>
        <end position="161"/>
    </location>
</feature>
<feature type="region of interest" description="Disordered" evidence="1">
    <location>
        <begin position="1"/>
        <end position="22"/>
    </location>
</feature>
<gene>
    <name evidence="3" type="ORF">BD626DRAFT_412406</name>
</gene>
<protein>
    <recommendedName>
        <fullName evidence="2">Integrase core domain-containing protein</fullName>
    </recommendedName>
</protein>
<dbReference type="AlphaFoldDB" id="A0A550BXF9"/>
<dbReference type="PANTHER" id="PTHR46791">
    <property type="entry name" value="EXPRESSED PROTEIN"/>
    <property type="match status" value="1"/>
</dbReference>
<dbReference type="EMBL" id="VDMD01000050">
    <property type="protein sequence ID" value="TRM57230.1"/>
    <property type="molecule type" value="Genomic_DNA"/>
</dbReference>
<dbReference type="PANTHER" id="PTHR46791:SF5">
    <property type="entry name" value="CLR5 DOMAIN-CONTAINING PROTEIN-RELATED"/>
    <property type="match status" value="1"/>
</dbReference>
<proteinExistence type="predicted"/>
<keyword evidence="4" id="KW-1185">Reference proteome</keyword>
<name>A0A550BXF9_9AGAR</name>
<dbReference type="STRING" id="97359.A0A550BXF9"/>
<accession>A0A550BXF9</accession>
<dbReference type="Proteomes" id="UP000320762">
    <property type="component" value="Unassembled WGS sequence"/>
</dbReference>
<comment type="caution">
    <text evidence="3">The sequence shown here is derived from an EMBL/GenBank/DDBJ whole genome shotgun (WGS) entry which is preliminary data.</text>
</comment>
<evidence type="ECO:0000313" key="3">
    <source>
        <dbReference type="EMBL" id="TRM57230.1"/>
    </source>
</evidence>
<evidence type="ECO:0000256" key="1">
    <source>
        <dbReference type="SAM" id="MobiDB-lite"/>
    </source>
</evidence>
<dbReference type="InterPro" id="IPR058913">
    <property type="entry name" value="Integrase_dom_put"/>
</dbReference>
<dbReference type="Pfam" id="PF24764">
    <property type="entry name" value="rva_4"/>
    <property type="match status" value="1"/>
</dbReference>